<evidence type="ECO:0000313" key="18">
    <source>
        <dbReference type="Proteomes" id="UP000005666"/>
    </source>
</evidence>
<feature type="binding site" evidence="12">
    <location>
        <position position="188"/>
    </location>
    <ligand>
        <name>thiamine diphosphate</name>
        <dbReference type="ChEBI" id="CHEBI:58937"/>
    </ligand>
</feature>
<dbReference type="HOGENOM" id="CLU_009227_0_0_1"/>
<dbReference type="EC" id="2.2.1.1" evidence="4 15"/>
<feature type="binding site" evidence="13">
    <location>
        <position position="158"/>
    </location>
    <ligand>
        <name>Mg(2+)</name>
        <dbReference type="ChEBI" id="CHEBI:18420"/>
    </ligand>
</feature>
<dbReference type="InterPro" id="IPR005474">
    <property type="entry name" value="Transketolase_N"/>
</dbReference>
<evidence type="ECO:0000256" key="3">
    <source>
        <dbReference type="ARBA" id="ARBA00011738"/>
    </source>
</evidence>
<organism evidence="17 18">
    <name type="scientific">Tetrapisispora phaffii (strain ATCC 24235 / CBS 4417 / NBRC 1672 / NRRL Y-8282 / UCD 70-5)</name>
    <name type="common">Yeast</name>
    <name type="synonym">Fabospora phaffii</name>
    <dbReference type="NCBI Taxonomy" id="1071381"/>
    <lineage>
        <taxon>Eukaryota</taxon>
        <taxon>Fungi</taxon>
        <taxon>Dikarya</taxon>
        <taxon>Ascomycota</taxon>
        <taxon>Saccharomycotina</taxon>
        <taxon>Saccharomycetes</taxon>
        <taxon>Saccharomycetales</taxon>
        <taxon>Saccharomycetaceae</taxon>
        <taxon>Tetrapisispora</taxon>
    </lineage>
</organism>
<dbReference type="PROSITE" id="PS00802">
    <property type="entry name" value="TRANSKETOLASE_2"/>
    <property type="match status" value="1"/>
</dbReference>
<evidence type="ECO:0000256" key="8">
    <source>
        <dbReference type="ARBA" id="ARBA00023052"/>
    </source>
</evidence>
<evidence type="ECO:0000256" key="11">
    <source>
        <dbReference type="PIRSR" id="PIRSR605478-2"/>
    </source>
</evidence>
<comment type="cofactor">
    <cofactor evidence="1">
        <name>Co(2+)</name>
        <dbReference type="ChEBI" id="CHEBI:48828"/>
    </cofactor>
</comment>
<feature type="domain" description="Transketolase-like pyrimidine-binding" evidence="16">
    <location>
        <begin position="357"/>
        <end position="534"/>
    </location>
</feature>
<dbReference type="GO" id="GO:0005634">
    <property type="term" value="C:nucleus"/>
    <property type="evidence" value="ECO:0007669"/>
    <property type="project" value="TreeGrafter"/>
</dbReference>
<feature type="site" description="Important for catalytic activity" evidence="14">
    <location>
        <position position="30"/>
    </location>
</feature>
<comment type="cofactor">
    <cofactor evidence="13">
        <name>Mg(2+)</name>
        <dbReference type="ChEBI" id="CHEBI:18420"/>
    </cofactor>
    <text evidence="13">Binds 1 Mg(2+) ion per subunit. Can also utilize other divalent metal cations, such as Ca(2+), Mn(2+) and Co(2+).</text>
</comment>
<feature type="binding site" evidence="13">
    <location>
        <position position="190"/>
    </location>
    <ligand>
        <name>Mg(2+)</name>
        <dbReference type="ChEBI" id="CHEBI:18420"/>
    </ligand>
</feature>
<comment type="cofactor">
    <cofactor evidence="15">
        <name>Mg(2+)</name>
        <dbReference type="ChEBI" id="CHEBI:18420"/>
    </cofactor>
    <cofactor evidence="15">
        <name>Ca(2+)</name>
        <dbReference type="ChEBI" id="CHEBI:29108"/>
    </cofactor>
    <cofactor evidence="15">
        <name>Mn(2+)</name>
        <dbReference type="ChEBI" id="CHEBI:29035"/>
    </cofactor>
    <cofactor evidence="15">
        <name>Co(2+)</name>
        <dbReference type="ChEBI" id="CHEBI:48828"/>
    </cofactor>
    <text evidence="15">Binds 1 Mg(2+) ion per subunit. Can also utilize other divalent metal cations, such as Ca(2+), Mn(2+) and Co(2+).</text>
</comment>
<dbReference type="CDD" id="cd02012">
    <property type="entry name" value="TPP_TK"/>
    <property type="match status" value="1"/>
</dbReference>
<evidence type="ECO:0000256" key="7">
    <source>
        <dbReference type="ARBA" id="ARBA00022842"/>
    </source>
</evidence>
<dbReference type="Pfam" id="PF02779">
    <property type="entry name" value="Transket_pyr"/>
    <property type="match status" value="1"/>
</dbReference>
<evidence type="ECO:0000256" key="5">
    <source>
        <dbReference type="ARBA" id="ARBA00022679"/>
    </source>
</evidence>
<dbReference type="Proteomes" id="UP000005666">
    <property type="component" value="Chromosome 13"/>
</dbReference>
<gene>
    <name evidence="17" type="primary">TPHA0M01660</name>
    <name evidence="17" type="ordered locus">TPHA_0M01660</name>
</gene>
<dbReference type="OMA" id="EWTTGNL"/>
<name>G8C0M6_TETPH</name>
<evidence type="ECO:0000256" key="12">
    <source>
        <dbReference type="PIRSR" id="PIRSR605478-3"/>
    </source>
</evidence>
<evidence type="ECO:0000256" key="6">
    <source>
        <dbReference type="ARBA" id="ARBA00022723"/>
    </source>
</evidence>
<dbReference type="Pfam" id="PF00456">
    <property type="entry name" value="Transketolase_N"/>
    <property type="match status" value="1"/>
</dbReference>
<feature type="binding site" evidence="11">
    <location>
        <position position="360"/>
    </location>
    <ligand>
        <name>substrate</name>
    </ligand>
</feature>
<dbReference type="InterPro" id="IPR005478">
    <property type="entry name" value="Transketolase_bac-like"/>
</dbReference>
<comment type="function">
    <text evidence="15">Catalyzes the transfer of a two-carbon ketol group from a ketose donor to an aldose acceptor, via a covalent intermediate with the cofactor thiamine pyrophosphate.</text>
</comment>
<dbReference type="OrthoDB" id="10267175at2759"/>
<evidence type="ECO:0000256" key="9">
    <source>
        <dbReference type="ARBA" id="ARBA00049473"/>
    </source>
</evidence>
<protein>
    <recommendedName>
        <fullName evidence="4 15">Transketolase</fullName>
        <ecNumber evidence="4 15">2.2.1.1</ecNumber>
    </recommendedName>
</protein>
<evidence type="ECO:0000256" key="10">
    <source>
        <dbReference type="PIRSR" id="PIRSR605478-1"/>
    </source>
</evidence>
<dbReference type="GO" id="GO:0046872">
    <property type="term" value="F:metal ion binding"/>
    <property type="evidence" value="ECO:0007669"/>
    <property type="project" value="UniProtKB-KW"/>
</dbReference>
<dbReference type="STRING" id="1071381.G8C0M6"/>
<dbReference type="EMBL" id="HE612868">
    <property type="protein sequence ID" value="CCE65741.1"/>
    <property type="molecule type" value="Genomic_DNA"/>
</dbReference>
<feature type="binding site" evidence="11">
    <location>
        <position position="529"/>
    </location>
    <ligand>
        <name>substrate</name>
    </ligand>
</feature>
<evidence type="ECO:0000256" key="13">
    <source>
        <dbReference type="PIRSR" id="PIRSR605478-4"/>
    </source>
</evidence>
<accession>G8C0M6</accession>
<dbReference type="InterPro" id="IPR005475">
    <property type="entry name" value="Transketolase-like_Pyr-bd"/>
</dbReference>
<dbReference type="InterPro" id="IPR029061">
    <property type="entry name" value="THDP-binding"/>
</dbReference>
<dbReference type="PROSITE" id="PS00801">
    <property type="entry name" value="TRANSKETOLASE_1"/>
    <property type="match status" value="1"/>
</dbReference>
<feature type="binding site" evidence="11">
    <location>
        <position position="478"/>
    </location>
    <ligand>
        <name>substrate</name>
    </ligand>
</feature>
<dbReference type="PANTHER" id="PTHR43522">
    <property type="entry name" value="TRANSKETOLASE"/>
    <property type="match status" value="1"/>
</dbReference>
<keyword evidence="6 13" id="KW-0479">Metal-binding</keyword>
<feature type="active site" description="Proton donor" evidence="10">
    <location>
        <position position="419"/>
    </location>
</feature>
<comment type="subunit">
    <text evidence="3 15">Homodimer.</text>
</comment>
<evidence type="ECO:0000256" key="4">
    <source>
        <dbReference type="ARBA" id="ARBA00013152"/>
    </source>
</evidence>
<evidence type="ECO:0000313" key="17">
    <source>
        <dbReference type="EMBL" id="CCE65741.1"/>
    </source>
</evidence>
<evidence type="ECO:0000259" key="16">
    <source>
        <dbReference type="SMART" id="SM00861"/>
    </source>
</evidence>
<keyword evidence="15" id="KW-0106">Calcium</keyword>
<dbReference type="InterPro" id="IPR033247">
    <property type="entry name" value="Transketolase_fam"/>
</dbReference>
<feature type="binding site" evidence="12">
    <location>
        <begin position="117"/>
        <end position="119"/>
    </location>
    <ligand>
        <name>thiamine diphosphate</name>
        <dbReference type="ChEBI" id="CHEBI:58937"/>
    </ligand>
</feature>
<feature type="binding site" evidence="11">
    <location>
        <position position="482"/>
    </location>
    <ligand>
        <name>substrate</name>
    </ligand>
</feature>
<keyword evidence="7 13" id="KW-0460">Magnesium</keyword>
<dbReference type="SUPFAM" id="SSF52518">
    <property type="entry name" value="Thiamin diphosphate-binding fold (THDP-binding)"/>
    <property type="match status" value="2"/>
</dbReference>
<dbReference type="InterPro" id="IPR049557">
    <property type="entry name" value="Transketolase_CS"/>
</dbReference>
<dbReference type="eggNOG" id="KOG0523">
    <property type="taxonomic scope" value="Eukaryota"/>
</dbReference>
<dbReference type="CDD" id="cd07033">
    <property type="entry name" value="TPP_PYR_DXS_TK_like"/>
    <property type="match status" value="1"/>
</dbReference>
<dbReference type="AlphaFoldDB" id="G8C0M6"/>
<feature type="binding site" evidence="11">
    <location>
        <position position="470"/>
    </location>
    <ligand>
        <name>substrate</name>
    </ligand>
</feature>
<dbReference type="Gene3D" id="3.40.50.970">
    <property type="match status" value="2"/>
</dbReference>
<dbReference type="GO" id="GO:0005829">
    <property type="term" value="C:cytosol"/>
    <property type="evidence" value="ECO:0007669"/>
    <property type="project" value="TreeGrafter"/>
</dbReference>
<feature type="binding site" evidence="13">
    <location>
        <position position="188"/>
    </location>
    <ligand>
        <name>Mg(2+)</name>
        <dbReference type="ChEBI" id="CHEBI:18420"/>
    </ligand>
</feature>
<dbReference type="GO" id="GO:0004802">
    <property type="term" value="F:transketolase activity"/>
    <property type="evidence" value="ECO:0007669"/>
    <property type="project" value="UniProtKB-EC"/>
</dbReference>
<evidence type="ECO:0000256" key="15">
    <source>
        <dbReference type="RuleBase" id="RU004996"/>
    </source>
</evidence>
<evidence type="ECO:0000256" key="1">
    <source>
        <dbReference type="ARBA" id="ARBA00001941"/>
    </source>
</evidence>
<feature type="binding site" evidence="11">
    <location>
        <position position="387"/>
    </location>
    <ligand>
        <name>substrate</name>
    </ligand>
</feature>
<evidence type="ECO:0000256" key="14">
    <source>
        <dbReference type="PIRSR" id="PIRSR605478-5"/>
    </source>
</evidence>
<sequence length="688" mass="75949">MSKFNDIDRLCISTVRLLAVDAVQKANSGHPGAPLGLAPAMHVLCRDFMNVNHENVDWPNRDRFVLSNGHACALLYSTLHLLGYDYTIDDLKRFRSVGSKTPGHPEYELPGVELTTGPLGQGISNAVGFAIAQAHIAARYNKKDCEISTNYTYVFAGDGCMQEGVSSEACSLAGHLQLGNLIVIYDDNSITIDGKTNLSFTEEVAVRYRGYGWEVIEVKDGNDNLDAISQAIKLAKSNKKQPTLIKLTTTIGFGSLNEGTYNVHGSPLKPDDVKQLKKRFGFNSEESFVVPQEVYDFYKEHMIERGKKANEEWNSTLEEYMRKYPELGAELKRRIAGILPPDWESALPTFKPEDGDLATRKLSASVINSLAKTLPELIGGSADLTPSNLTRWDDAIDFQPDDTKIGSYMGRYIRYGVREHGMSAILNGISAYGYNLKPFGGTFLNFVSYASGAVRLAALSGYPVIWVATHDSIGLGEDGPTHQPIETVTHFRALPNMQVWRPADGNEVSAAYKVSIESKATPSIICLTRQNVPQLEGSSIEKAAKGGYAISEYHGNTTPKLDLILVSSGSEVSLCCKSAEKYSKDHKVNIRVVSLPDFYTFGKQPFEYRISVLPDEVPILSVEVYATLSMCKYSHEQFGLDRFGMSGKSKEVYEYFEFTPDGVASRIAKVLSFYSDKTIRSPVRKALA</sequence>
<feature type="binding site" evidence="11">
    <location>
        <position position="30"/>
    </location>
    <ligand>
        <name>substrate</name>
    </ligand>
</feature>
<feature type="site" description="Important for catalytic activity" evidence="14">
    <location>
        <position position="264"/>
    </location>
</feature>
<dbReference type="SMART" id="SM00861">
    <property type="entry name" value="Transket_pyr"/>
    <property type="match status" value="1"/>
</dbReference>
<dbReference type="RefSeq" id="XP_003688175.1">
    <property type="nucleotide sequence ID" value="XM_003688127.1"/>
</dbReference>
<evidence type="ECO:0000256" key="2">
    <source>
        <dbReference type="ARBA" id="ARBA00007131"/>
    </source>
</evidence>
<dbReference type="Pfam" id="PF22613">
    <property type="entry name" value="Transketolase_C_1"/>
    <property type="match status" value="1"/>
</dbReference>
<dbReference type="Gene3D" id="3.40.50.920">
    <property type="match status" value="1"/>
</dbReference>
<dbReference type="GeneID" id="11531989"/>
<keyword evidence="8 12" id="KW-0786">Thiamine pyrophosphate</keyword>
<comment type="similarity">
    <text evidence="2 15">Belongs to the transketolase family.</text>
</comment>
<feature type="binding site" evidence="12">
    <location>
        <position position="70"/>
    </location>
    <ligand>
        <name>thiamine diphosphate</name>
        <dbReference type="ChEBI" id="CHEBI:58937"/>
    </ligand>
</feature>
<keyword evidence="18" id="KW-1185">Reference proteome</keyword>
<dbReference type="InterPro" id="IPR055152">
    <property type="entry name" value="Transketolase-like_C_2"/>
</dbReference>
<keyword evidence="5 15" id="KW-0808">Transferase</keyword>
<dbReference type="NCBIfam" id="TIGR00232">
    <property type="entry name" value="tktlase_bact"/>
    <property type="match status" value="1"/>
</dbReference>
<dbReference type="FunFam" id="3.40.50.970:FF:000004">
    <property type="entry name" value="Transketolase"/>
    <property type="match status" value="1"/>
</dbReference>
<dbReference type="FunFam" id="3.40.50.970:FF:000003">
    <property type="entry name" value="Transketolase"/>
    <property type="match status" value="1"/>
</dbReference>
<dbReference type="InterPro" id="IPR020826">
    <property type="entry name" value="Transketolase_BS"/>
</dbReference>
<dbReference type="PANTHER" id="PTHR43522:SF2">
    <property type="entry name" value="TRANSKETOLASE 1-RELATED"/>
    <property type="match status" value="1"/>
</dbReference>
<dbReference type="SUPFAM" id="SSF52922">
    <property type="entry name" value="TK C-terminal domain-like"/>
    <property type="match status" value="1"/>
</dbReference>
<feature type="binding site" evidence="12">
    <location>
        <position position="264"/>
    </location>
    <ligand>
        <name>thiamine diphosphate</name>
        <dbReference type="ChEBI" id="CHEBI:58937"/>
    </ligand>
</feature>
<reference evidence="17 18" key="1">
    <citation type="journal article" date="2011" name="Proc. Natl. Acad. Sci. U.S.A.">
        <title>Evolutionary erosion of yeast sex chromosomes by mating-type switching accidents.</title>
        <authorList>
            <person name="Gordon J.L."/>
            <person name="Armisen D."/>
            <person name="Proux-Wera E."/>
            <person name="Oheigeartaigh S.S."/>
            <person name="Byrne K.P."/>
            <person name="Wolfe K.H."/>
        </authorList>
    </citation>
    <scope>NUCLEOTIDE SEQUENCE [LARGE SCALE GENOMIC DNA]</scope>
    <source>
        <strain evidence="18">ATCC 24235 / CBS 4417 / NBRC 1672 / NRRL Y-8282 / UCD 70-5</strain>
    </source>
</reference>
<dbReference type="GO" id="GO:0006098">
    <property type="term" value="P:pentose-phosphate shunt"/>
    <property type="evidence" value="ECO:0007669"/>
    <property type="project" value="EnsemblFungi"/>
</dbReference>
<dbReference type="KEGG" id="tpf:TPHA_0M01660"/>
<proteinExistence type="inferred from homology"/>
<feature type="binding site" evidence="12">
    <location>
        <position position="159"/>
    </location>
    <ligand>
        <name>thiamine diphosphate</name>
        <dbReference type="ChEBI" id="CHEBI:58937"/>
    </ligand>
</feature>
<dbReference type="InterPro" id="IPR009014">
    <property type="entry name" value="Transketo_C/PFOR_II"/>
</dbReference>
<feature type="binding site" evidence="12">
    <location>
        <position position="446"/>
    </location>
    <ligand>
        <name>thiamine diphosphate</name>
        <dbReference type="ChEBI" id="CHEBI:58937"/>
    </ligand>
</feature>
<comment type="cofactor">
    <cofactor evidence="12">
        <name>thiamine diphosphate</name>
        <dbReference type="ChEBI" id="CHEBI:58937"/>
    </cofactor>
    <text evidence="12">Binds 1 thiamine pyrophosphate per subunit. During the reaction, the substrate forms a covalent intermediate with the cofactor.</text>
</comment>
<comment type="catalytic activity">
    <reaction evidence="9 15">
        <text>D-sedoheptulose 7-phosphate + D-glyceraldehyde 3-phosphate = aldehydo-D-ribose 5-phosphate + D-xylulose 5-phosphate</text>
        <dbReference type="Rhea" id="RHEA:10508"/>
        <dbReference type="ChEBI" id="CHEBI:57483"/>
        <dbReference type="ChEBI" id="CHEBI:57737"/>
        <dbReference type="ChEBI" id="CHEBI:58273"/>
        <dbReference type="ChEBI" id="CHEBI:59776"/>
        <dbReference type="EC" id="2.2.1.1"/>
    </reaction>
</comment>
<feature type="binding site" evidence="11">
    <location>
        <position position="264"/>
    </location>
    <ligand>
        <name>substrate</name>
    </ligand>
</feature>